<dbReference type="Pfam" id="PF13899">
    <property type="entry name" value="Thioredoxin_7"/>
    <property type="match status" value="1"/>
</dbReference>
<dbReference type="InterPro" id="IPR035671">
    <property type="entry name" value="DsbD_gamma"/>
</dbReference>
<dbReference type="InterPro" id="IPR028250">
    <property type="entry name" value="DsbDN"/>
</dbReference>
<feature type="transmembrane region" description="Helical" evidence="6">
    <location>
        <begin position="462"/>
        <end position="491"/>
    </location>
</feature>
<dbReference type="InterPro" id="IPR003834">
    <property type="entry name" value="Cyt_c_assmbl_TM_dom"/>
</dbReference>
<feature type="chain" id="PRO_5020792917" evidence="7">
    <location>
        <begin position="26"/>
        <end position="652"/>
    </location>
</feature>
<dbReference type="SUPFAM" id="SSF52833">
    <property type="entry name" value="Thioredoxin-like"/>
    <property type="match status" value="1"/>
</dbReference>
<feature type="domain" description="Thiol:disulfide interchange protein DsbD N-terminal" evidence="9">
    <location>
        <begin position="59"/>
        <end position="158"/>
    </location>
</feature>
<evidence type="ECO:0000256" key="3">
    <source>
        <dbReference type="ARBA" id="ARBA00022748"/>
    </source>
</evidence>
<proteinExistence type="predicted"/>
<dbReference type="AlphaFoldDB" id="A0A4R6WU39"/>
<dbReference type="EMBL" id="SNYW01000008">
    <property type="protein sequence ID" value="TDQ82420.1"/>
    <property type="molecule type" value="Genomic_DNA"/>
</dbReference>
<dbReference type="Proteomes" id="UP000295783">
    <property type="component" value="Unassembled WGS sequence"/>
</dbReference>
<evidence type="ECO:0000256" key="5">
    <source>
        <dbReference type="ARBA" id="ARBA00023136"/>
    </source>
</evidence>
<evidence type="ECO:0000256" key="7">
    <source>
        <dbReference type="SAM" id="SignalP"/>
    </source>
</evidence>
<dbReference type="InterPro" id="IPR036249">
    <property type="entry name" value="Thioredoxin-like_sf"/>
</dbReference>
<dbReference type="PANTHER" id="PTHR32234:SF3">
    <property type="entry name" value="SUPPRESSION OF COPPER SENSITIVITY PROTEIN"/>
    <property type="match status" value="1"/>
</dbReference>
<gene>
    <name evidence="10" type="ORF">A8950_2243</name>
</gene>
<evidence type="ECO:0000256" key="2">
    <source>
        <dbReference type="ARBA" id="ARBA00022692"/>
    </source>
</evidence>
<protein>
    <submittedName>
        <fullName evidence="10">Suppressor for copper-sensitivity B</fullName>
    </submittedName>
</protein>
<keyword evidence="7" id="KW-0732">Signal</keyword>
<dbReference type="Pfam" id="PF02683">
    <property type="entry name" value="DsbD_TM"/>
    <property type="match status" value="1"/>
</dbReference>
<dbReference type="GO" id="GO:0045454">
    <property type="term" value="P:cell redox homeostasis"/>
    <property type="evidence" value="ECO:0007669"/>
    <property type="project" value="TreeGrafter"/>
</dbReference>
<evidence type="ECO:0000259" key="9">
    <source>
        <dbReference type="Pfam" id="PF11412"/>
    </source>
</evidence>
<comment type="subcellular location">
    <subcellularLocation>
        <location evidence="1">Membrane</location>
        <topology evidence="1">Multi-pass membrane protein</topology>
    </subcellularLocation>
</comment>
<feature type="transmembrane region" description="Helical" evidence="6">
    <location>
        <begin position="343"/>
        <end position="375"/>
    </location>
</feature>
<sequence>MVNRLAHITRAVLALTVLGSGLAAAAGTAPAADSARTDHTGVRLVSAVTAAGAEPTLPFGIEIVLAPGWKTYWRSPGDAGFPPEVEIAGSQNVAAAELAFPVPHRFELFGLQTFGYGERVLFPLRVTPERPGEAVSLRAHLRYLVCEQICIPYEHDLAFDLPAGAAGLSADAPLISAAEALVPDDGARARWRVTGISVAGDQLQVSAESAGVPFRTPDLLVEGPSGLIFGKPAVDPALDGRSVHFSLPVERFGNAPEVATSNLTLTLVEGDHGLERAVRVADFAAAATPVRTGGAGMWLVLAIAWLGGLVLNVMPCVLPVLVLKLTGVLEKAGAARRDLRASFVASAAGIVSAFLLLAMALIGLKLAGLGIGWGIQFQQPVFLAVLAVICLAFAANVWGWFQVPVPAFAGGIAAAADSAEFRRPRRAAFLQGVLATVLATPCSAPFVGTAVGFALAAGPVEILAIFLALGLGLATPYLAIAGFPALVGWLPRPGRWMRWLKHVLALSLLGTALWLGSVLVQQLGWWQRGQSDDSIAWTRFDEQAIAAEVARGRVVFVDVTAEWCITCRANKEFVLLRDPVRSALGAADVTPMLADWTNPDPVISAYLAGFGRYGIPMNVVYGPGAPRGIALPELLSSDAVLAALDAARRSTE</sequence>
<feature type="transmembrane region" description="Helical" evidence="6">
    <location>
        <begin position="432"/>
        <end position="456"/>
    </location>
</feature>
<name>A0A4R6WU39_9PROT</name>
<evidence type="ECO:0000256" key="1">
    <source>
        <dbReference type="ARBA" id="ARBA00004141"/>
    </source>
</evidence>
<keyword evidence="5 6" id="KW-0472">Membrane</keyword>
<keyword evidence="4 6" id="KW-1133">Transmembrane helix</keyword>
<organism evidence="10 11">
    <name type="scientific">Dongia mobilis</name>
    <dbReference type="NCBI Taxonomy" id="578943"/>
    <lineage>
        <taxon>Bacteria</taxon>
        <taxon>Pseudomonadati</taxon>
        <taxon>Pseudomonadota</taxon>
        <taxon>Alphaproteobacteria</taxon>
        <taxon>Rhodospirillales</taxon>
        <taxon>Dongiaceae</taxon>
        <taxon>Dongia</taxon>
    </lineage>
</organism>
<dbReference type="GO" id="GO:0017004">
    <property type="term" value="P:cytochrome complex assembly"/>
    <property type="evidence" value="ECO:0007669"/>
    <property type="project" value="UniProtKB-KW"/>
</dbReference>
<reference evidence="10 11" key="1">
    <citation type="submission" date="2019-03" db="EMBL/GenBank/DDBJ databases">
        <title>Genomic Encyclopedia of Type Strains, Phase III (KMG-III): the genomes of soil and plant-associated and newly described type strains.</title>
        <authorList>
            <person name="Whitman W."/>
        </authorList>
    </citation>
    <scope>NUCLEOTIDE SEQUENCE [LARGE SCALE GENOMIC DNA]</scope>
    <source>
        <strain evidence="10 11">CGMCC 1.7660</strain>
    </source>
</reference>
<feature type="transmembrane region" description="Helical" evidence="6">
    <location>
        <begin position="297"/>
        <end position="322"/>
    </location>
</feature>
<feature type="transmembrane region" description="Helical" evidence="6">
    <location>
        <begin position="381"/>
        <end position="401"/>
    </location>
</feature>
<evidence type="ECO:0000313" key="10">
    <source>
        <dbReference type="EMBL" id="TDQ82420.1"/>
    </source>
</evidence>
<dbReference type="Gene3D" id="3.40.30.10">
    <property type="entry name" value="Glutaredoxin"/>
    <property type="match status" value="1"/>
</dbReference>
<feature type="transmembrane region" description="Helical" evidence="6">
    <location>
        <begin position="503"/>
        <end position="526"/>
    </location>
</feature>
<dbReference type="RefSeq" id="WP_133613702.1">
    <property type="nucleotide sequence ID" value="NZ_SNYW01000008.1"/>
</dbReference>
<evidence type="ECO:0000256" key="6">
    <source>
        <dbReference type="SAM" id="Phobius"/>
    </source>
</evidence>
<evidence type="ECO:0000256" key="4">
    <source>
        <dbReference type="ARBA" id="ARBA00022989"/>
    </source>
</evidence>
<dbReference type="Pfam" id="PF11412">
    <property type="entry name" value="DsbD_N"/>
    <property type="match status" value="1"/>
</dbReference>
<keyword evidence="2 6" id="KW-0812">Transmembrane</keyword>
<evidence type="ECO:0000259" key="8">
    <source>
        <dbReference type="Pfam" id="PF02683"/>
    </source>
</evidence>
<evidence type="ECO:0000313" key="11">
    <source>
        <dbReference type="Proteomes" id="UP000295783"/>
    </source>
</evidence>
<comment type="caution">
    <text evidence="10">The sequence shown here is derived from an EMBL/GenBank/DDBJ whole genome shotgun (WGS) entry which is preliminary data.</text>
</comment>
<dbReference type="PANTHER" id="PTHR32234">
    <property type="entry name" value="THIOL:DISULFIDE INTERCHANGE PROTEIN DSBD"/>
    <property type="match status" value="1"/>
</dbReference>
<accession>A0A4R6WU39</accession>
<feature type="domain" description="Cytochrome C biogenesis protein transmembrane" evidence="8">
    <location>
        <begin position="298"/>
        <end position="517"/>
    </location>
</feature>
<dbReference type="CDD" id="cd02953">
    <property type="entry name" value="DsbDgamma"/>
    <property type="match status" value="1"/>
</dbReference>
<dbReference type="OrthoDB" id="9811036at2"/>
<keyword evidence="3" id="KW-0201">Cytochrome c-type biogenesis</keyword>
<dbReference type="GO" id="GO:0015035">
    <property type="term" value="F:protein-disulfide reductase activity"/>
    <property type="evidence" value="ECO:0007669"/>
    <property type="project" value="TreeGrafter"/>
</dbReference>
<dbReference type="GO" id="GO:0016020">
    <property type="term" value="C:membrane"/>
    <property type="evidence" value="ECO:0007669"/>
    <property type="project" value="UniProtKB-SubCell"/>
</dbReference>
<keyword evidence="11" id="KW-1185">Reference proteome</keyword>
<feature type="signal peptide" evidence="7">
    <location>
        <begin position="1"/>
        <end position="25"/>
    </location>
</feature>